<gene>
    <name evidence="2" type="ORF">KQX54_005022</name>
</gene>
<comment type="caution">
    <text evidence="2">The sequence shown here is derived from an EMBL/GenBank/DDBJ whole genome shotgun (WGS) entry which is preliminary data.</text>
</comment>
<dbReference type="Proteomes" id="UP000826195">
    <property type="component" value="Unassembled WGS sequence"/>
</dbReference>
<sequence length="139" mass="16173">MRATRPESRPETRMRMRGKNESHVVAATNQRIEQCRRGGRARENDEYAKLELVNYQCEGNFLFLARIFQTIVLVNPRRAKASPEKPPSTLQNSPFSSRIQNFCSLSYSVLSQKPWGRVTLRIRIRSCVRCSLELRFLGR</sequence>
<keyword evidence="3" id="KW-1185">Reference proteome</keyword>
<organism evidence="2 3">
    <name type="scientific">Cotesia glomerata</name>
    <name type="common">Lepidopteran parasitic wasp</name>
    <name type="synonym">Apanteles glomeratus</name>
    <dbReference type="NCBI Taxonomy" id="32391"/>
    <lineage>
        <taxon>Eukaryota</taxon>
        <taxon>Metazoa</taxon>
        <taxon>Ecdysozoa</taxon>
        <taxon>Arthropoda</taxon>
        <taxon>Hexapoda</taxon>
        <taxon>Insecta</taxon>
        <taxon>Pterygota</taxon>
        <taxon>Neoptera</taxon>
        <taxon>Endopterygota</taxon>
        <taxon>Hymenoptera</taxon>
        <taxon>Apocrita</taxon>
        <taxon>Ichneumonoidea</taxon>
        <taxon>Braconidae</taxon>
        <taxon>Microgastrinae</taxon>
        <taxon>Cotesia</taxon>
    </lineage>
</organism>
<evidence type="ECO:0000313" key="3">
    <source>
        <dbReference type="Proteomes" id="UP000826195"/>
    </source>
</evidence>
<dbReference type="EMBL" id="JAHXZJ010001864">
    <property type="protein sequence ID" value="KAH0548995.1"/>
    <property type="molecule type" value="Genomic_DNA"/>
</dbReference>
<protein>
    <submittedName>
        <fullName evidence="2">Uncharacterized protein</fullName>
    </submittedName>
</protein>
<evidence type="ECO:0000256" key="1">
    <source>
        <dbReference type="SAM" id="MobiDB-lite"/>
    </source>
</evidence>
<feature type="region of interest" description="Disordered" evidence="1">
    <location>
        <begin position="1"/>
        <end position="21"/>
    </location>
</feature>
<evidence type="ECO:0000313" key="2">
    <source>
        <dbReference type="EMBL" id="KAH0548995.1"/>
    </source>
</evidence>
<reference evidence="2 3" key="1">
    <citation type="journal article" date="2021" name="J. Hered.">
        <title>A chromosome-level genome assembly of the parasitoid wasp, Cotesia glomerata (Hymenoptera: Braconidae).</title>
        <authorList>
            <person name="Pinto B.J."/>
            <person name="Weis J.J."/>
            <person name="Gamble T."/>
            <person name="Ode P.J."/>
            <person name="Paul R."/>
            <person name="Zaspel J.M."/>
        </authorList>
    </citation>
    <scope>NUCLEOTIDE SEQUENCE [LARGE SCALE GENOMIC DNA]</scope>
    <source>
        <strain evidence="2">CgM1</strain>
    </source>
</reference>
<name>A0AAV7I9U5_COTGL</name>
<accession>A0AAV7I9U5</accession>
<dbReference type="AlphaFoldDB" id="A0AAV7I9U5"/>
<proteinExistence type="predicted"/>